<feature type="region of interest" description="Disordered" evidence="2">
    <location>
        <begin position="1145"/>
        <end position="1167"/>
    </location>
</feature>
<keyword evidence="1" id="KW-0862">Zinc</keyword>
<gene>
    <name evidence="4" type="ORF">PYW07_009470</name>
</gene>
<proteinExistence type="predicted"/>
<feature type="compositionally biased region" description="Polar residues" evidence="2">
    <location>
        <begin position="976"/>
        <end position="987"/>
    </location>
</feature>
<organism evidence="4 5">
    <name type="scientific">Mythimna separata</name>
    <name type="common">Oriental armyworm</name>
    <name type="synonym">Pseudaletia separata</name>
    <dbReference type="NCBI Taxonomy" id="271217"/>
    <lineage>
        <taxon>Eukaryota</taxon>
        <taxon>Metazoa</taxon>
        <taxon>Ecdysozoa</taxon>
        <taxon>Arthropoda</taxon>
        <taxon>Hexapoda</taxon>
        <taxon>Insecta</taxon>
        <taxon>Pterygota</taxon>
        <taxon>Neoptera</taxon>
        <taxon>Endopterygota</taxon>
        <taxon>Lepidoptera</taxon>
        <taxon>Glossata</taxon>
        <taxon>Ditrysia</taxon>
        <taxon>Noctuoidea</taxon>
        <taxon>Noctuidae</taxon>
        <taxon>Noctuinae</taxon>
        <taxon>Hadenini</taxon>
        <taxon>Mythimna</taxon>
    </lineage>
</organism>
<keyword evidence="1" id="KW-0863">Zinc-finger</keyword>
<keyword evidence="1" id="KW-0479">Metal-binding</keyword>
<accession>A0AAD8DMM4</accession>
<dbReference type="SUPFAM" id="SSF57667">
    <property type="entry name" value="beta-beta-alpha zinc fingers"/>
    <property type="match status" value="4"/>
</dbReference>
<dbReference type="PROSITE" id="PS50157">
    <property type="entry name" value="ZINC_FINGER_C2H2_2"/>
    <property type="match status" value="10"/>
</dbReference>
<sequence length="1396" mass="156318">MTEPLGAASPRYYHCALSAVIHLNPRGQSRPADETNDASCLARSQPARDALSPSPDRRSRPIGGHLLLPREQSDSARKCGRPSRAMQGAASAPAPPAAEPPSSQQIKTEEVISEAKIEADEEMDAVQIEKQELRVTRTTSIDSDNRSDRSEEEDLRRARKRAASTSPSPIPMDKRTARFECPKCRQRFDSVNAFDIHRFTAHSDDTKTGFDDLTFVDFSSKKFPEIARGVCERNPHVSVTDQRYRCDMCCRDFPCEQALDIHRKSCLTATRIPSPERGRREDFFAKLDLRNRSFCIAGTLTPPMDKFTPKFDDIHLTNGIRHNDAARDLADIQSILNVTSAGGLLERLTGTRVSLESSVLTPPDTIIKDRDQEETQDNFAAEFRRMKLRGEFPCRLCPAKFPNLRALKGHNRVHLSGTGPGPYQCNMCPHASLDKAALVRHMRTHNGDRPYECAVCNYAFTTKANCERHLRNRHAKVTREDVKRSIIYHPSEDPNNDEVNSKLARDDVKRSIAFHTPDIDRRNESSGRDTPLTHFTPNFITDRHPVTNLTSKSLPLPLPESPLPLPMPRDVEQPQPRIKVKGIGQLTQIPEFRPPEITYKHNDVSHDSYDEEAPVDLSTSDNNSCDVLDLSKKKRDTDSEEPKAQPRPSFEPDAASVAASAYEKTRFLLASQRLFENSLPKIDPAYYANQLTQLYAGTVPGIPGLPLPPSFPIAPYLLQPSFFPHPTDSQELAEIKQHIQKEIIRGLSMSGGRLVPNDQESQPKIEPEEEEQKPPPSISPIPSPHPESPRPPINNTLVPQTDSVKMVIKNGVLMPKQKQRRYRTERPFSCSQCSARFTLRSNMERHVKQQHPQHWSVRRPAPRAPPPYPTPDSLTDRMKFALLARHLERPLQQSERSPVRRDSDEVADNEEDEEDTLVIDEEPEDNSAEDHTAARRAAAEILMATCQQEMTKDFDLKIAGNLINKPLPITNDKTESGANSVSPTQEPLSIPVVPTRSDEEEDEEGLVASTSEGNNSGSDENKSETDTALPPKKKSAYSLAPNRVSCPYCHRKFPWSSSLRRHVLTHTGQKPFKCPHCTLLFTTKSNCDRHLLRKHGGSARAILAEPIPDTVSPPQPINDNRAVPERPYKCASCPTSTFSSLETLKKHMSSKHGSDSQPGSPNPEIVEETNEGGLVFKCHLCEASFGDRSGALSHLATGHTAEYEQLVSKGALDAASDRSESADDDERGKFPDHANRKVVCAFCIRRFWSAEDLRRHMRTHSGERPFACDLCRRRFTLKHSMLRHRKKHREEITDDEEASPPDTPLEDAVTNGYRYQDDDGSGNEIPSNVNNNNSPPSVPYEKKLKLDMTSRKYSSEADNDPENSDLIGKLLGIPDKTINKLLSSADEAAKILGVNK</sequence>
<dbReference type="GO" id="GO:0005634">
    <property type="term" value="C:nucleus"/>
    <property type="evidence" value="ECO:0007669"/>
    <property type="project" value="TreeGrafter"/>
</dbReference>
<dbReference type="GO" id="GO:0000978">
    <property type="term" value="F:RNA polymerase II cis-regulatory region sequence-specific DNA binding"/>
    <property type="evidence" value="ECO:0007669"/>
    <property type="project" value="TreeGrafter"/>
</dbReference>
<evidence type="ECO:0000313" key="4">
    <source>
        <dbReference type="EMBL" id="KAJ8710104.1"/>
    </source>
</evidence>
<feature type="region of interest" description="Disordered" evidence="2">
    <location>
        <begin position="137"/>
        <end position="174"/>
    </location>
</feature>
<feature type="region of interest" description="Disordered" evidence="2">
    <location>
        <begin position="1284"/>
        <end position="1340"/>
    </location>
</feature>
<name>A0AAD8DMM4_MYTSE</name>
<evidence type="ECO:0000259" key="3">
    <source>
        <dbReference type="PROSITE" id="PS50157"/>
    </source>
</evidence>
<feature type="region of interest" description="Disordered" evidence="2">
    <location>
        <begin position="589"/>
        <end position="656"/>
    </location>
</feature>
<keyword evidence="5" id="KW-1185">Reference proteome</keyword>
<dbReference type="InterPro" id="IPR013087">
    <property type="entry name" value="Znf_C2H2_type"/>
</dbReference>
<dbReference type="FunFam" id="3.30.160.60:FF:002095">
    <property type="entry name" value="ras-responsive element-binding protein 1"/>
    <property type="match status" value="1"/>
</dbReference>
<feature type="region of interest" description="Disordered" evidence="2">
    <location>
        <begin position="887"/>
        <end position="932"/>
    </location>
</feature>
<dbReference type="InterPro" id="IPR036236">
    <property type="entry name" value="Znf_C2H2_sf"/>
</dbReference>
<feature type="compositionally biased region" description="Acidic residues" evidence="2">
    <location>
        <begin position="905"/>
        <end position="927"/>
    </location>
</feature>
<dbReference type="PANTHER" id="PTHR46451">
    <property type="entry name" value="RAS-RESPONSIVE ELEMENT-BINDING PROTEIN 1"/>
    <property type="match status" value="1"/>
</dbReference>
<dbReference type="GO" id="GO:0008270">
    <property type="term" value="F:zinc ion binding"/>
    <property type="evidence" value="ECO:0007669"/>
    <property type="project" value="UniProtKB-KW"/>
</dbReference>
<feature type="compositionally biased region" description="Low complexity" evidence="2">
    <location>
        <begin position="1326"/>
        <end position="1335"/>
    </location>
</feature>
<feature type="compositionally biased region" description="Pro residues" evidence="2">
    <location>
        <begin position="774"/>
        <end position="792"/>
    </location>
</feature>
<dbReference type="EMBL" id="JARGEI010000023">
    <property type="protein sequence ID" value="KAJ8710104.1"/>
    <property type="molecule type" value="Genomic_DNA"/>
</dbReference>
<feature type="domain" description="C2H2-type" evidence="3">
    <location>
        <begin position="179"/>
        <end position="207"/>
    </location>
</feature>
<feature type="region of interest" description="Disordered" evidence="2">
    <location>
        <begin position="26"/>
        <end position="109"/>
    </location>
</feature>
<feature type="domain" description="C2H2-type" evidence="3">
    <location>
        <begin position="1044"/>
        <end position="1071"/>
    </location>
</feature>
<feature type="domain" description="C2H2-type" evidence="3">
    <location>
        <begin position="451"/>
        <end position="475"/>
    </location>
</feature>
<dbReference type="GO" id="GO:0001228">
    <property type="term" value="F:DNA-binding transcription activator activity, RNA polymerase II-specific"/>
    <property type="evidence" value="ECO:0007669"/>
    <property type="project" value="TreeGrafter"/>
</dbReference>
<feature type="compositionally biased region" description="Polar residues" evidence="2">
    <location>
        <begin position="1008"/>
        <end position="1018"/>
    </location>
</feature>
<reference evidence="4" key="1">
    <citation type="submission" date="2023-03" db="EMBL/GenBank/DDBJ databases">
        <title>Chromosome-level genomes of two armyworms, Mythimna separata and Mythimna loreyi, provide insights into the biosynthesis and reception of sex pheromones.</title>
        <authorList>
            <person name="Zhao H."/>
        </authorList>
    </citation>
    <scope>NUCLEOTIDE SEQUENCE</scope>
    <source>
        <strain evidence="4">BeijingLab</strain>
        <tissue evidence="4">Pupa</tissue>
    </source>
</reference>
<dbReference type="Gene3D" id="3.30.160.60">
    <property type="entry name" value="Classic Zinc Finger"/>
    <property type="match status" value="8"/>
</dbReference>
<dbReference type="Proteomes" id="UP001231518">
    <property type="component" value="Chromosome 23"/>
</dbReference>
<feature type="region of interest" description="Disordered" evidence="2">
    <location>
        <begin position="748"/>
        <end position="800"/>
    </location>
</feature>
<feature type="domain" description="C2H2-type" evidence="3">
    <location>
        <begin position="828"/>
        <end position="851"/>
    </location>
</feature>
<feature type="compositionally biased region" description="Basic and acidic residues" evidence="2">
    <location>
        <begin position="517"/>
        <end position="527"/>
    </location>
</feature>
<dbReference type="FunFam" id="3.30.160.60:FF:001782">
    <property type="entry name" value="Ras-responsive element-binding protein 1a"/>
    <property type="match status" value="1"/>
</dbReference>
<feature type="compositionally biased region" description="Basic residues" evidence="2">
    <location>
        <begin position="848"/>
        <end position="861"/>
    </location>
</feature>
<feature type="compositionally biased region" description="Basic and acidic residues" evidence="2">
    <location>
        <begin position="629"/>
        <end position="644"/>
    </location>
</feature>
<feature type="domain" description="C2H2-type" evidence="3">
    <location>
        <begin position="423"/>
        <end position="450"/>
    </location>
</feature>
<feature type="region of interest" description="Disordered" evidence="2">
    <location>
        <begin position="845"/>
        <end position="874"/>
    </location>
</feature>
<evidence type="ECO:0000256" key="1">
    <source>
        <dbReference type="PROSITE-ProRule" id="PRU00042"/>
    </source>
</evidence>
<feature type="region of interest" description="Disordered" evidence="2">
    <location>
        <begin position="514"/>
        <end position="546"/>
    </location>
</feature>
<protein>
    <recommendedName>
        <fullName evidence="3">C2H2-type domain-containing protein</fullName>
    </recommendedName>
</protein>
<dbReference type="PROSITE" id="PS00028">
    <property type="entry name" value="ZINC_FINGER_C2H2_1"/>
    <property type="match status" value="9"/>
</dbReference>
<evidence type="ECO:0000313" key="5">
    <source>
        <dbReference type="Proteomes" id="UP001231518"/>
    </source>
</evidence>
<feature type="compositionally biased region" description="Basic and acidic residues" evidence="2">
    <location>
        <begin position="598"/>
        <end position="608"/>
    </location>
</feature>
<feature type="domain" description="C2H2-type" evidence="3">
    <location>
        <begin position="1266"/>
        <end position="1293"/>
    </location>
</feature>
<feature type="domain" description="C2H2-type" evidence="3">
    <location>
        <begin position="1238"/>
        <end position="1265"/>
    </location>
</feature>
<dbReference type="InterPro" id="IPR052795">
    <property type="entry name" value="RREB1"/>
</dbReference>
<dbReference type="SMART" id="SM00355">
    <property type="entry name" value="ZnF_C2H2"/>
    <property type="match status" value="12"/>
</dbReference>
<evidence type="ECO:0000256" key="2">
    <source>
        <dbReference type="SAM" id="MobiDB-lite"/>
    </source>
</evidence>
<feature type="region of interest" description="Disordered" evidence="2">
    <location>
        <begin position="967"/>
        <end position="1034"/>
    </location>
</feature>
<feature type="domain" description="C2H2-type" evidence="3">
    <location>
        <begin position="1176"/>
        <end position="1204"/>
    </location>
</feature>
<comment type="caution">
    <text evidence="4">The sequence shown here is derived from an EMBL/GenBank/DDBJ whole genome shotgun (WGS) entry which is preliminary data.</text>
</comment>
<dbReference type="PANTHER" id="PTHR46451:SF1">
    <property type="entry name" value="RAS-RESPONSIVE ELEMENT-BINDING PROTEIN 1"/>
    <property type="match status" value="1"/>
</dbReference>
<feature type="domain" description="C2H2-type" evidence="3">
    <location>
        <begin position="1072"/>
        <end position="1100"/>
    </location>
</feature>
<feature type="domain" description="C2H2-type" evidence="3">
    <location>
        <begin position="392"/>
        <end position="414"/>
    </location>
</feature>
<dbReference type="FunFam" id="3.30.160.60:FF:002512">
    <property type="entry name" value="Pebbled, isoform A"/>
    <property type="match status" value="1"/>
</dbReference>